<evidence type="ECO:0000256" key="2">
    <source>
        <dbReference type="SAM" id="MobiDB-lite"/>
    </source>
</evidence>
<organism evidence="5 6">
    <name type="scientific">Plectus sambesii</name>
    <dbReference type="NCBI Taxonomy" id="2011161"/>
    <lineage>
        <taxon>Eukaryota</taxon>
        <taxon>Metazoa</taxon>
        <taxon>Ecdysozoa</taxon>
        <taxon>Nematoda</taxon>
        <taxon>Chromadorea</taxon>
        <taxon>Plectida</taxon>
        <taxon>Plectina</taxon>
        <taxon>Plectoidea</taxon>
        <taxon>Plectidae</taxon>
        <taxon>Plectus</taxon>
    </lineage>
</organism>
<dbReference type="Gene3D" id="1.10.1380.10">
    <property type="entry name" value="Neutral endopeptidase , domain2"/>
    <property type="match status" value="1"/>
</dbReference>
<dbReference type="PANTHER" id="PTHR11733:SF222">
    <property type="entry name" value="IP12942P"/>
    <property type="match status" value="1"/>
</dbReference>
<dbReference type="InterPro" id="IPR000718">
    <property type="entry name" value="Peptidase_M13"/>
</dbReference>
<dbReference type="GO" id="GO:0005886">
    <property type="term" value="C:plasma membrane"/>
    <property type="evidence" value="ECO:0007669"/>
    <property type="project" value="TreeGrafter"/>
</dbReference>
<dbReference type="Pfam" id="PF05649">
    <property type="entry name" value="Peptidase_M13_N"/>
    <property type="match status" value="1"/>
</dbReference>
<dbReference type="WBParaSite" id="PSAMB.scaffold576size46676.g7284.t1">
    <property type="protein sequence ID" value="PSAMB.scaffold576size46676.g7284.t1"/>
    <property type="gene ID" value="PSAMB.scaffold576size46676.g7284"/>
</dbReference>
<feature type="domain" description="Peptidase M13 N-terminal" evidence="4">
    <location>
        <begin position="131"/>
        <end position="415"/>
    </location>
</feature>
<dbReference type="SUPFAM" id="SSF55486">
    <property type="entry name" value="Metalloproteases ('zincins'), catalytic domain"/>
    <property type="match status" value="1"/>
</dbReference>
<feature type="region of interest" description="Disordered" evidence="2">
    <location>
        <begin position="1"/>
        <end position="31"/>
    </location>
</feature>
<proteinExistence type="inferred from homology"/>
<evidence type="ECO:0000256" key="1">
    <source>
        <dbReference type="ARBA" id="ARBA00007357"/>
    </source>
</evidence>
<keyword evidence="3" id="KW-0472">Membrane</keyword>
<reference evidence="6" key="1">
    <citation type="submission" date="2022-11" db="UniProtKB">
        <authorList>
            <consortium name="WormBaseParasite"/>
        </authorList>
    </citation>
    <scope>IDENTIFICATION</scope>
</reference>
<dbReference type="Gene3D" id="3.40.390.10">
    <property type="entry name" value="Collagenase (Catalytic Domain)"/>
    <property type="match status" value="1"/>
</dbReference>
<evidence type="ECO:0000259" key="4">
    <source>
        <dbReference type="Pfam" id="PF05649"/>
    </source>
</evidence>
<protein>
    <submittedName>
        <fullName evidence="6">Peptidase M13 N-terminal domain-containing protein</fullName>
    </submittedName>
</protein>
<feature type="transmembrane region" description="Helical" evidence="3">
    <location>
        <begin position="40"/>
        <end position="66"/>
    </location>
</feature>
<dbReference type="InterPro" id="IPR024079">
    <property type="entry name" value="MetalloPept_cat_dom_sf"/>
</dbReference>
<evidence type="ECO:0000256" key="3">
    <source>
        <dbReference type="SAM" id="Phobius"/>
    </source>
</evidence>
<dbReference type="GO" id="GO:0006508">
    <property type="term" value="P:proteolysis"/>
    <property type="evidence" value="ECO:0007669"/>
    <property type="project" value="InterPro"/>
</dbReference>
<dbReference type="PROSITE" id="PS51885">
    <property type="entry name" value="NEPRILYSIN"/>
    <property type="match status" value="1"/>
</dbReference>
<accession>A0A914WYQ8</accession>
<keyword evidence="3" id="KW-1133">Transmembrane helix</keyword>
<keyword evidence="5" id="KW-1185">Reference proteome</keyword>
<dbReference type="InterPro" id="IPR008753">
    <property type="entry name" value="Peptidase_M13_N"/>
</dbReference>
<keyword evidence="3" id="KW-0812">Transmembrane</keyword>
<sequence length="618" mass="68592">MPSATYEVQAGSQPPVSVNLGPSQPRRESRRESIGQRRKVYCYILALVLFLAVFAVIVGIAIALFASPKRTGHDHSAAALTAPSANQDRLARSTVSDGLSASSLDENTCKKAVCLDYAADLLQTMDLNTSPCDNFHRFSCARKKPQKSLKSVISALQDALETSPNAGSPFAHLFKSLYNDCKRSESLERSGIQPLLGLITRVGGCPLIEGTHFDQTSYKWEQQLANLSLLGVHPLIDIGLTATKNEAGEMLKYVHLTIAAPKRKDAPSSTDMRERMVRVIRLLGQEPYEPWMEEVIQFTRNVHQSISPLPKASVAMSYEELKASTVGIGWNALLDGVFDKAELQLLDDEELIFVNDLASLQKIGKLVAGTPRRILANYLIWTLIDSMQAWLPLQYRTVLDSKIRQTEESRTEQCIVEFLSKTDGFLRSFILNDVWSDDTGYNAISLAGELTDDDNSHSVLIADRAGIRRLRIDTAPVVWTNGMTVLEKWIAVLQQQSITSLKTVRTLAVKLTDDPSAAFLLKADPLLQDDVPTYLRYGALGPLVRCRILTETSSTYCLESIMQIYDDKYSHLTEKTLPGFQAFSAPQIILLLFANSHCDDRVKATNLQHLVDNAFSCH</sequence>
<dbReference type="AlphaFoldDB" id="A0A914WYQ8"/>
<dbReference type="PANTHER" id="PTHR11733">
    <property type="entry name" value="ZINC METALLOPROTEASE FAMILY M13 NEPRILYSIN-RELATED"/>
    <property type="match status" value="1"/>
</dbReference>
<feature type="compositionally biased region" description="Polar residues" evidence="2">
    <location>
        <begin position="10"/>
        <end position="22"/>
    </location>
</feature>
<dbReference type="GO" id="GO:0004222">
    <property type="term" value="F:metalloendopeptidase activity"/>
    <property type="evidence" value="ECO:0007669"/>
    <property type="project" value="InterPro"/>
</dbReference>
<evidence type="ECO:0000313" key="5">
    <source>
        <dbReference type="Proteomes" id="UP000887566"/>
    </source>
</evidence>
<name>A0A914WYQ8_9BILA</name>
<comment type="similarity">
    <text evidence="1">Belongs to the peptidase M13 family.</text>
</comment>
<dbReference type="InterPro" id="IPR042089">
    <property type="entry name" value="Peptidase_M13_dom_2"/>
</dbReference>
<dbReference type="Proteomes" id="UP000887566">
    <property type="component" value="Unplaced"/>
</dbReference>
<evidence type="ECO:0000313" key="6">
    <source>
        <dbReference type="WBParaSite" id="PSAMB.scaffold576size46676.g7284.t1"/>
    </source>
</evidence>